<keyword evidence="2" id="KW-0812">Transmembrane</keyword>
<dbReference type="RefSeq" id="WP_139226326.1">
    <property type="nucleotide sequence ID" value="NZ_FOSK01000001.1"/>
</dbReference>
<keyword evidence="2" id="KW-0472">Membrane</keyword>
<feature type="compositionally biased region" description="Basic residues" evidence="1">
    <location>
        <begin position="76"/>
        <end position="86"/>
    </location>
</feature>
<reference evidence="3 4" key="1">
    <citation type="submission" date="2016-10" db="EMBL/GenBank/DDBJ databases">
        <authorList>
            <person name="Varghese N."/>
            <person name="Submissions S."/>
        </authorList>
    </citation>
    <scope>NUCLEOTIDE SEQUENCE [LARGE SCALE GENOMIC DNA]</scope>
    <source>
        <strain evidence="3 4">DSM 16392</strain>
    </source>
</reference>
<evidence type="ECO:0000313" key="3">
    <source>
        <dbReference type="EMBL" id="SFJ89387.1"/>
    </source>
</evidence>
<comment type="caution">
    <text evidence="3">The sequence shown here is derived from an EMBL/GenBank/DDBJ whole genome shotgun (WGS) entry which is preliminary data.</text>
</comment>
<evidence type="ECO:0000313" key="4">
    <source>
        <dbReference type="Proteomes" id="UP000199598"/>
    </source>
</evidence>
<protein>
    <submittedName>
        <fullName evidence="3">Uncharacterized protein</fullName>
    </submittedName>
</protein>
<feature type="compositionally biased region" description="Polar residues" evidence="1">
    <location>
        <begin position="88"/>
        <end position="101"/>
    </location>
</feature>
<accession>A0A1I3V5C9</accession>
<proteinExistence type="predicted"/>
<keyword evidence="2" id="KW-1133">Transmembrane helix</keyword>
<name>A0A1I3V5C9_9HYPH</name>
<organism evidence="3 4">
    <name type="scientific">Pseudovibrio ascidiaceicola</name>
    <dbReference type="NCBI Taxonomy" id="285279"/>
    <lineage>
        <taxon>Bacteria</taxon>
        <taxon>Pseudomonadati</taxon>
        <taxon>Pseudomonadota</taxon>
        <taxon>Alphaproteobacteria</taxon>
        <taxon>Hyphomicrobiales</taxon>
        <taxon>Stappiaceae</taxon>
        <taxon>Pseudovibrio</taxon>
    </lineage>
</organism>
<dbReference type="EMBL" id="FOSK01000001">
    <property type="protein sequence ID" value="SFJ89387.1"/>
    <property type="molecule type" value="Genomic_DNA"/>
</dbReference>
<keyword evidence="4" id="KW-1185">Reference proteome</keyword>
<evidence type="ECO:0000256" key="2">
    <source>
        <dbReference type="SAM" id="Phobius"/>
    </source>
</evidence>
<gene>
    <name evidence="3" type="ORF">SAMN04488518_101160</name>
</gene>
<evidence type="ECO:0000256" key="1">
    <source>
        <dbReference type="SAM" id="MobiDB-lite"/>
    </source>
</evidence>
<feature type="compositionally biased region" description="Low complexity" evidence="1">
    <location>
        <begin position="60"/>
        <end position="75"/>
    </location>
</feature>
<dbReference type="Proteomes" id="UP000199598">
    <property type="component" value="Unassembled WGS sequence"/>
</dbReference>
<feature type="region of interest" description="Disordered" evidence="1">
    <location>
        <begin position="58"/>
        <end position="101"/>
    </location>
</feature>
<feature type="transmembrane region" description="Helical" evidence="2">
    <location>
        <begin position="6"/>
        <end position="31"/>
    </location>
</feature>
<sequence>MPESFTIAAMSVSAGAFIALLPAIGYAIVLFKRLLASKQHLRVTEQRAESAHQMRLAMEARAASRGGSSISSKAAAQRKHSRHVLKPTRNSSSSNKEPMSA</sequence>